<feature type="domain" description="DUF305" evidence="2">
    <location>
        <begin position="55"/>
        <end position="218"/>
    </location>
</feature>
<dbReference type="Gene3D" id="1.20.1260.10">
    <property type="match status" value="1"/>
</dbReference>
<proteinExistence type="predicted"/>
<evidence type="ECO:0000259" key="2">
    <source>
        <dbReference type="Pfam" id="PF03713"/>
    </source>
</evidence>
<gene>
    <name evidence="3" type="ORF">K8U61_19240</name>
</gene>
<dbReference type="PANTHER" id="PTHR36933">
    <property type="entry name" value="SLL0788 PROTEIN"/>
    <property type="match status" value="1"/>
</dbReference>
<reference evidence="3 4" key="1">
    <citation type="submission" date="2021-09" db="EMBL/GenBank/DDBJ databases">
        <title>Whole genome sequence of Nocardioides sp. GBK3QG-3.</title>
        <authorList>
            <person name="Tuo L."/>
        </authorList>
    </citation>
    <scope>NUCLEOTIDE SEQUENCE [LARGE SCALE GENOMIC DNA]</scope>
    <source>
        <strain evidence="3 4">GBK3QG-3</strain>
    </source>
</reference>
<evidence type="ECO:0000256" key="1">
    <source>
        <dbReference type="SAM" id="SignalP"/>
    </source>
</evidence>
<dbReference type="RefSeq" id="WP_224124678.1">
    <property type="nucleotide sequence ID" value="NZ_JAIQZJ010000013.1"/>
</dbReference>
<dbReference type="InterPro" id="IPR005183">
    <property type="entry name" value="DUF305_CopM-like"/>
</dbReference>
<dbReference type="EMBL" id="JAIQZJ010000013">
    <property type="protein sequence ID" value="MBZ5740318.1"/>
    <property type="molecule type" value="Genomic_DNA"/>
</dbReference>
<comment type="caution">
    <text evidence="3">The sequence shown here is derived from an EMBL/GenBank/DDBJ whole genome shotgun (WGS) entry which is preliminary data.</text>
</comment>
<dbReference type="PROSITE" id="PS51257">
    <property type="entry name" value="PROKAR_LIPOPROTEIN"/>
    <property type="match status" value="1"/>
</dbReference>
<name>A0ABS7UH05_9ACTN</name>
<accession>A0ABS7UH05</accession>
<feature type="chain" id="PRO_5046465830" evidence="1">
    <location>
        <begin position="27"/>
        <end position="219"/>
    </location>
</feature>
<dbReference type="PANTHER" id="PTHR36933:SF1">
    <property type="entry name" value="SLL0788 PROTEIN"/>
    <property type="match status" value="1"/>
</dbReference>
<dbReference type="InterPro" id="IPR012347">
    <property type="entry name" value="Ferritin-like"/>
</dbReference>
<dbReference type="Proteomes" id="UP000780875">
    <property type="component" value="Unassembled WGS sequence"/>
</dbReference>
<sequence length="219" mass="23526">MHTHTHRTTRRAAALVLALTTGLTLAACGSDDSDADASPSATHTDADGQVHNDADVAFATEMIPHHAQAVQMVAMTRGRPLDPAVRRLAEDIRAAQTPEIETMVDWLTAWGEDVPATSMDHAHAGHGSDGMDGMDMSGTDGMDDMPGMMSTEEMQDLSDASDDAFQDMWLRMMIEHHEGAIEMAGTESEDGVYDDALALADSIATSQQREIDTMQGLLD</sequence>
<keyword evidence="4" id="KW-1185">Reference proteome</keyword>
<keyword evidence="1" id="KW-0732">Signal</keyword>
<organism evidence="3 4">
    <name type="scientific">Nocardioides mangrovi</name>
    <dbReference type="NCBI Taxonomy" id="2874580"/>
    <lineage>
        <taxon>Bacteria</taxon>
        <taxon>Bacillati</taxon>
        <taxon>Actinomycetota</taxon>
        <taxon>Actinomycetes</taxon>
        <taxon>Propionibacteriales</taxon>
        <taxon>Nocardioidaceae</taxon>
        <taxon>Nocardioides</taxon>
    </lineage>
</organism>
<feature type="signal peptide" evidence="1">
    <location>
        <begin position="1"/>
        <end position="26"/>
    </location>
</feature>
<protein>
    <submittedName>
        <fullName evidence="3">DUF305 domain-containing protein</fullName>
    </submittedName>
</protein>
<dbReference type="Pfam" id="PF03713">
    <property type="entry name" value="DUF305"/>
    <property type="match status" value="1"/>
</dbReference>
<evidence type="ECO:0000313" key="4">
    <source>
        <dbReference type="Proteomes" id="UP000780875"/>
    </source>
</evidence>
<evidence type="ECO:0000313" key="3">
    <source>
        <dbReference type="EMBL" id="MBZ5740318.1"/>
    </source>
</evidence>